<evidence type="ECO:0000256" key="1">
    <source>
        <dbReference type="ARBA" id="ARBA00004443"/>
    </source>
</evidence>
<organism evidence="10 11">
    <name type="scientific">Mesorhabditis belari</name>
    <dbReference type="NCBI Taxonomy" id="2138241"/>
    <lineage>
        <taxon>Eukaryota</taxon>
        <taxon>Metazoa</taxon>
        <taxon>Ecdysozoa</taxon>
        <taxon>Nematoda</taxon>
        <taxon>Chromadorea</taxon>
        <taxon>Rhabditida</taxon>
        <taxon>Rhabditina</taxon>
        <taxon>Rhabditomorpha</taxon>
        <taxon>Rhabditoidea</taxon>
        <taxon>Rhabditidae</taxon>
        <taxon>Mesorhabditinae</taxon>
        <taxon>Mesorhabditis</taxon>
    </lineage>
</organism>
<evidence type="ECO:0000313" key="11">
    <source>
        <dbReference type="WBParaSite" id="MBELARI_LOCUS15569"/>
    </source>
</evidence>
<evidence type="ECO:0000256" key="3">
    <source>
        <dbReference type="ARBA" id="ARBA00018684"/>
    </source>
</evidence>
<evidence type="ECO:0000256" key="4">
    <source>
        <dbReference type="ARBA" id="ARBA00022448"/>
    </source>
</evidence>
<dbReference type="GO" id="GO:0005743">
    <property type="term" value="C:mitochondrial inner membrane"/>
    <property type="evidence" value="ECO:0007669"/>
    <property type="project" value="UniProtKB-SubCell"/>
</dbReference>
<accession>A0AAF3J4F8</accession>
<dbReference type="WBParaSite" id="MBELARI_LOCUS15569">
    <property type="protein sequence ID" value="MBELARI_LOCUS15569"/>
    <property type="gene ID" value="MBELARI_LOCUS15569"/>
</dbReference>
<evidence type="ECO:0000256" key="5">
    <source>
        <dbReference type="ARBA" id="ARBA00022660"/>
    </source>
</evidence>
<dbReference type="AlphaFoldDB" id="A0AAF3J4F8"/>
<dbReference type="PANTHER" id="PTHR12868">
    <property type="entry name" value="NADH-UBIQUINONE OXIDOREDUCTASE B22 SUBUNIT"/>
    <property type="match status" value="1"/>
</dbReference>
<keyword evidence="9" id="KW-0472">Membrane</keyword>
<keyword evidence="8" id="KW-0496">Mitochondrion</keyword>
<keyword evidence="6" id="KW-0999">Mitochondrion inner membrane</keyword>
<dbReference type="InterPro" id="IPR033034">
    <property type="entry name" value="NDUFB9"/>
</dbReference>
<keyword evidence="10" id="KW-1185">Reference proteome</keyword>
<name>A0AAF3J4F8_9BILA</name>
<evidence type="ECO:0000256" key="2">
    <source>
        <dbReference type="ARBA" id="ARBA00009508"/>
    </source>
</evidence>
<keyword evidence="4" id="KW-0813">Transport</keyword>
<evidence type="ECO:0000313" key="10">
    <source>
        <dbReference type="Proteomes" id="UP000887575"/>
    </source>
</evidence>
<comment type="subcellular location">
    <subcellularLocation>
        <location evidence="1">Mitochondrion inner membrane</location>
        <topology evidence="1">Peripheral membrane protein</topology>
        <orientation evidence="1">Matrix side</orientation>
    </subcellularLocation>
</comment>
<evidence type="ECO:0000256" key="6">
    <source>
        <dbReference type="ARBA" id="ARBA00022792"/>
    </source>
</evidence>
<reference evidence="11" key="1">
    <citation type="submission" date="2024-02" db="UniProtKB">
        <authorList>
            <consortium name="WormBaseParasite"/>
        </authorList>
    </citation>
    <scope>IDENTIFICATION</scope>
</reference>
<proteinExistence type="inferred from homology"/>
<evidence type="ECO:0000256" key="8">
    <source>
        <dbReference type="ARBA" id="ARBA00023128"/>
    </source>
</evidence>
<keyword evidence="7" id="KW-0249">Electron transport</keyword>
<comment type="similarity">
    <text evidence="2">Belongs to the complex I LYR family.</text>
</comment>
<dbReference type="PANTHER" id="PTHR12868:SF0">
    <property type="entry name" value="NADH DEHYDROGENASE [UBIQUINONE] 1 BETA SUBCOMPLEX SUBUNIT 9"/>
    <property type="match status" value="1"/>
</dbReference>
<dbReference type="GO" id="GO:0006120">
    <property type="term" value="P:mitochondrial electron transport, NADH to ubiquinone"/>
    <property type="evidence" value="ECO:0007669"/>
    <property type="project" value="InterPro"/>
</dbReference>
<dbReference type="Proteomes" id="UP000887575">
    <property type="component" value="Unassembled WGS sequence"/>
</dbReference>
<keyword evidence="5" id="KW-0679">Respiratory chain</keyword>
<evidence type="ECO:0000256" key="9">
    <source>
        <dbReference type="ARBA" id="ARBA00023136"/>
    </source>
</evidence>
<protein>
    <recommendedName>
        <fullName evidence="3">NADH dehydrogenase [ubiquinone] 1 beta subcomplex subunit 9</fullName>
    </recommendedName>
</protein>
<sequence length="118" mass="14517">MRARFDANKEEQDTRKSQLLLADGCRQLWEKRHFKPFRFAMDPGGSSYDRERESRDDILDSTQWTLPEKEQFPYYFNRREQRKKELLQHWSKIEKDWDEQISSIQTKLPDEKTIQKNY</sequence>
<evidence type="ECO:0000256" key="7">
    <source>
        <dbReference type="ARBA" id="ARBA00022982"/>
    </source>
</evidence>